<proteinExistence type="predicted"/>
<feature type="modified residue" description="4-aspartylphosphate" evidence="6">
    <location>
        <position position="51"/>
    </location>
</feature>
<comment type="caution">
    <text evidence="8">The sequence shown here is derived from an EMBL/GenBank/DDBJ whole genome shotgun (WGS) entry which is preliminary data.</text>
</comment>
<evidence type="ECO:0000313" key="9">
    <source>
        <dbReference type="Proteomes" id="UP000034601"/>
    </source>
</evidence>
<dbReference type="GO" id="GO:0000976">
    <property type="term" value="F:transcription cis-regulatory region binding"/>
    <property type="evidence" value="ECO:0007669"/>
    <property type="project" value="TreeGrafter"/>
</dbReference>
<keyword evidence="4" id="KW-0238">DNA-binding</keyword>
<dbReference type="GO" id="GO:0005829">
    <property type="term" value="C:cytosol"/>
    <property type="evidence" value="ECO:0007669"/>
    <property type="project" value="TreeGrafter"/>
</dbReference>
<evidence type="ECO:0000256" key="6">
    <source>
        <dbReference type="PROSITE-ProRule" id="PRU00169"/>
    </source>
</evidence>
<dbReference type="PANTHER" id="PTHR48111">
    <property type="entry name" value="REGULATOR OF RPOS"/>
    <property type="match status" value="1"/>
</dbReference>
<evidence type="ECO:0000256" key="2">
    <source>
        <dbReference type="ARBA" id="ARBA00023012"/>
    </source>
</evidence>
<dbReference type="InterPro" id="IPR011006">
    <property type="entry name" value="CheY-like_superfamily"/>
</dbReference>
<evidence type="ECO:0000313" key="8">
    <source>
        <dbReference type="EMBL" id="KKR82747.1"/>
    </source>
</evidence>
<reference evidence="8 9" key="1">
    <citation type="journal article" date="2015" name="Nature">
        <title>rRNA introns, odd ribosomes, and small enigmatic genomes across a large radiation of phyla.</title>
        <authorList>
            <person name="Brown C.T."/>
            <person name="Hug L.A."/>
            <person name="Thomas B.C."/>
            <person name="Sharon I."/>
            <person name="Castelle C.J."/>
            <person name="Singh A."/>
            <person name="Wilkins M.J."/>
            <person name="Williams K.H."/>
            <person name="Banfield J.F."/>
        </authorList>
    </citation>
    <scope>NUCLEOTIDE SEQUENCE [LARGE SCALE GENOMIC DNA]</scope>
</reference>
<gene>
    <name evidence="8" type="ORF">UU29_C0009G0018</name>
</gene>
<dbReference type="InterPro" id="IPR001789">
    <property type="entry name" value="Sig_transdc_resp-reg_receiver"/>
</dbReference>
<protein>
    <submittedName>
        <fullName evidence="8">Two component transcriptional regulator, winged helix family</fullName>
    </submittedName>
</protein>
<keyword evidence="3" id="KW-0805">Transcription regulation</keyword>
<dbReference type="SMART" id="SM00448">
    <property type="entry name" value="REC"/>
    <property type="match status" value="1"/>
</dbReference>
<dbReference type="CDD" id="cd17574">
    <property type="entry name" value="REC_OmpR"/>
    <property type="match status" value="1"/>
</dbReference>
<organism evidence="8 9">
    <name type="scientific">Candidatus Daviesbacteria bacterium GW2011_GWA2_40_9</name>
    <dbReference type="NCBI Taxonomy" id="1618424"/>
    <lineage>
        <taxon>Bacteria</taxon>
        <taxon>Candidatus Daviesiibacteriota</taxon>
    </lineage>
</organism>
<evidence type="ECO:0000256" key="5">
    <source>
        <dbReference type="ARBA" id="ARBA00023163"/>
    </source>
</evidence>
<dbReference type="GO" id="GO:0006355">
    <property type="term" value="P:regulation of DNA-templated transcription"/>
    <property type="evidence" value="ECO:0007669"/>
    <property type="project" value="TreeGrafter"/>
</dbReference>
<evidence type="ECO:0000256" key="1">
    <source>
        <dbReference type="ARBA" id="ARBA00022553"/>
    </source>
</evidence>
<dbReference type="InterPro" id="IPR039420">
    <property type="entry name" value="WalR-like"/>
</dbReference>
<dbReference type="SUPFAM" id="SSF52172">
    <property type="entry name" value="CheY-like"/>
    <property type="match status" value="1"/>
</dbReference>
<evidence type="ECO:0000256" key="3">
    <source>
        <dbReference type="ARBA" id="ARBA00023015"/>
    </source>
</evidence>
<dbReference type="GO" id="GO:0032993">
    <property type="term" value="C:protein-DNA complex"/>
    <property type="evidence" value="ECO:0007669"/>
    <property type="project" value="TreeGrafter"/>
</dbReference>
<dbReference type="PANTHER" id="PTHR48111:SF1">
    <property type="entry name" value="TWO-COMPONENT RESPONSE REGULATOR ORR33"/>
    <property type="match status" value="1"/>
</dbReference>
<dbReference type="Pfam" id="PF00072">
    <property type="entry name" value="Response_reg"/>
    <property type="match status" value="1"/>
</dbReference>
<feature type="domain" description="Response regulatory" evidence="7">
    <location>
        <begin position="2"/>
        <end position="118"/>
    </location>
</feature>
<dbReference type="Gene3D" id="3.40.50.2300">
    <property type="match status" value="1"/>
</dbReference>
<dbReference type="EMBL" id="LCAB01000009">
    <property type="protein sequence ID" value="KKR82747.1"/>
    <property type="molecule type" value="Genomic_DNA"/>
</dbReference>
<dbReference type="GO" id="GO:0000156">
    <property type="term" value="F:phosphorelay response regulator activity"/>
    <property type="evidence" value="ECO:0007669"/>
    <property type="project" value="TreeGrafter"/>
</dbReference>
<keyword evidence="2" id="KW-0902">Two-component regulatory system</keyword>
<dbReference type="Proteomes" id="UP000034601">
    <property type="component" value="Unassembled WGS sequence"/>
</dbReference>
<keyword evidence="5" id="KW-0804">Transcription</keyword>
<accession>A0A0G0X541</accession>
<name>A0A0G0X541_9BACT</name>
<dbReference type="AlphaFoldDB" id="A0A0G0X541"/>
<evidence type="ECO:0000259" key="7">
    <source>
        <dbReference type="PROSITE" id="PS50110"/>
    </source>
</evidence>
<sequence length="128" mass="14327">MRVALIEDEEVLRDLYKKEFQSVGYVLDGFANGEEGLAGVKQNKYDVILLDLMLPGIDGLEILKQIKQDDKTKNTPVIILTNLGQDEVIRQGFNLGAEGYLIKSSNSFKEVVEEVQNILNKKGRTVIS</sequence>
<keyword evidence="1 6" id="KW-0597">Phosphoprotein</keyword>
<dbReference type="PROSITE" id="PS50110">
    <property type="entry name" value="RESPONSE_REGULATORY"/>
    <property type="match status" value="1"/>
</dbReference>
<evidence type="ECO:0000256" key="4">
    <source>
        <dbReference type="ARBA" id="ARBA00023125"/>
    </source>
</evidence>